<proteinExistence type="predicted"/>
<evidence type="ECO:0000313" key="2">
    <source>
        <dbReference type="EMBL" id="KAE9525646.1"/>
    </source>
</evidence>
<dbReference type="PANTHER" id="PTHR47272">
    <property type="entry name" value="DDE_TNP_1_7 DOMAIN-CONTAINING PROTEIN"/>
    <property type="match status" value="1"/>
</dbReference>
<dbReference type="AlphaFoldDB" id="A0A6G0T568"/>
<keyword evidence="3" id="KW-1185">Reference proteome</keyword>
<reference evidence="2 3" key="1">
    <citation type="submission" date="2019-08" db="EMBL/GenBank/DDBJ databases">
        <title>The genome of the soybean aphid Biotype 1, its phylome, world population structure and adaptation to the North American continent.</title>
        <authorList>
            <person name="Giordano R."/>
            <person name="Donthu R.K."/>
            <person name="Hernandez A.G."/>
            <person name="Wright C.L."/>
            <person name="Zimin A.V."/>
        </authorList>
    </citation>
    <scope>NUCLEOTIDE SEQUENCE [LARGE SCALE GENOMIC DNA]</scope>
    <source>
        <tissue evidence="2">Whole aphids</tissue>
    </source>
</reference>
<evidence type="ECO:0000259" key="1">
    <source>
        <dbReference type="Pfam" id="PF13843"/>
    </source>
</evidence>
<sequence length="233" mass="26901">MPDFNILELLGNGQDSDLSSLSGDDNNEEDENVFPTSELDRLLNDFTYFDDDDGNELFPDLFDVDIPTGNDEISKTPTILSPMVNLPFVDKKDIKWDMKPLICHKIDIQQPLPELSTIYKILSPLDYLMNYFPEEQFEKIATYTNIYAKQKNKLNFHDTTSSEIKVFVGVHLLIGCLKHIRIRLYWTSDFRVLQGINNLAKQRLNMKSLWKRRSEMQSLRTAKADANAVTLTT</sequence>
<accession>A0A6G0T568</accession>
<dbReference type="PANTHER" id="PTHR47272:SF1">
    <property type="entry name" value="PIGGYBAC TRANSPOSABLE ELEMENT-DERIVED PROTEIN 3-LIKE"/>
    <property type="match status" value="1"/>
</dbReference>
<dbReference type="Pfam" id="PF13843">
    <property type="entry name" value="DDE_Tnp_1_7"/>
    <property type="match status" value="1"/>
</dbReference>
<organism evidence="2 3">
    <name type="scientific">Aphis glycines</name>
    <name type="common">Soybean aphid</name>
    <dbReference type="NCBI Taxonomy" id="307491"/>
    <lineage>
        <taxon>Eukaryota</taxon>
        <taxon>Metazoa</taxon>
        <taxon>Ecdysozoa</taxon>
        <taxon>Arthropoda</taxon>
        <taxon>Hexapoda</taxon>
        <taxon>Insecta</taxon>
        <taxon>Pterygota</taxon>
        <taxon>Neoptera</taxon>
        <taxon>Paraneoptera</taxon>
        <taxon>Hemiptera</taxon>
        <taxon>Sternorrhyncha</taxon>
        <taxon>Aphidomorpha</taxon>
        <taxon>Aphidoidea</taxon>
        <taxon>Aphididae</taxon>
        <taxon>Aphidini</taxon>
        <taxon>Aphis</taxon>
        <taxon>Aphis</taxon>
    </lineage>
</organism>
<protein>
    <recommendedName>
        <fullName evidence="1">PiggyBac transposable element-derived protein domain-containing protein</fullName>
    </recommendedName>
</protein>
<dbReference type="EMBL" id="VYZN01000059">
    <property type="protein sequence ID" value="KAE9525646.1"/>
    <property type="molecule type" value="Genomic_DNA"/>
</dbReference>
<gene>
    <name evidence="2" type="ORF">AGLY_014173</name>
</gene>
<name>A0A6G0T568_APHGL</name>
<feature type="domain" description="PiggyBac transposable element-derived protein" evidence="1">
    <location>
        <begin position="123"/>
        <end position="189"/>
    </location>
</feature>
<evidence type="ECO:0000313" key="3">
    <source>
        <dbReference type="Proteomes" id="UP000475862"/>
    </source>
</evidence>
<dbReference type="InterPro" id="IPR029526">
    <property type="entry name" value="PGBD"/>
</dbReference>
<dbReference type="Proteomes" id="UP000475862">
    <property type="component" value="Unassembled WGS sequence"/>
</dbReference>
<comment type="caution">
    <text evidence="2">The sequence shown here is derived from an EMBL/GenBank/DDBJ whole genome shotgun (WGS) entry which is preliminary data.</text>
</comment>
<dbReference type="OrthoDB" id="6640535at2759"/>